<name>A0AAW0GIM0_9APHY</name>
<protein>
    <submittedName>
        <fullName evidence="1">Uncharacterized protein</fullName>
    </submittedName>
</protein>
<gene>
    <name evidence="1" type="ORF">QCA50_007381</name>
</gene>
<evidence type="ECO:0000313" key="2">
    <source>
        <dbReference type="Proteomes" id="UP001385951"/>
    </source>
</evidence>
<evidence type="ECO:0000313" key="1">
    <source>
        <dbReference type="EMBL" id="KAK7689589.1"/>
    </source>
</evidence>
<dbReference type="AlphaFoldDB" id="A0AAW0GIM0"/>
<keyword evidence="2" id="KW-1185">Reference proteome</keyword>
<comment type="caution">
    <text evidence="1">The sequence shown here is derived from an EMBL/GenBank/DDBJ whole genome shotgun (WGS) entry which is preliminary data.</text>
</comment>
<dbReference type="Proteomes" id="UP001385951">
    <property type="component" value="Unassembled WGS sequence"/>
</dbReference>
<accession>A0AAW0GIM0</accession>
<sequence>MVWDDALDDLQTAPKSDTFTPFSIIQGSMSRIISNDVLNRVTDPEQALAWATKTSLQVRDHGHAAGGSHMTFLNPSGPRASSYQYKTFVILGEKLSPNSETVARALLSVATSRLKFGVSSVKYYT</sequence>
<reference evidence="1 2" key="1">
    <citation type="submission" date="2022-09" db="EMBL/GenBank/DDBJ databases">
        <authorList>
            <person name="Palmer J.M."/>
        </authorList>
    </citation>
    <scope>NUCLEOTIDE SEQUENCE [LARGE SCALE GENOMIC DNA]</scope>
    <source>
        <strain evidence="1 2">DSM 7382</strain>
    </source>
</reference>
<dbReference type="EMBL" id="JASBNA010000008">
    <property type="protein sequence ID" value="KAK7689589.1"/>
    <property type="molecule type" value="Genomic_DNA"/>
</dbReference>
<organism evidence="1 2">
    <name type="scientific">Cerrena zonata</name>
    <dbReference type="NCBI Taxonomy" id="2478898"/>
    <lineage>
        <taxon>Eukaryota</taxon>
        <taxon>Fungi</taxon>
        <taxon>Dikarya</taxon>
        <taxon>Basidiomycota</taxon>
        <taxon>Agaricomycotina</taxon>
        <taxon>Agaricomycetes</taxon>
        <taxon>Polyporales</taxon>
        <taxon>Cerrenaceae</taxon>
        <taxon>Cerrena</taxon>
    </lineage>
</organism>
<proteinExistence type="predicted"/>